<evidence type="ECO:0000259" key="2">
    <source>
        <dbReference type="PROSITE" id="PS50003"/>
    </source>
</evidence>
<keyword evidence="5" id="KW-1185">Reference proteome</keyword>
<dbReference type="SMART" id="SM01244">
    <property type="entry name" value="IRS"/>
    <property type="match status" value="1"/>
</dbReference>
<dbReference type="PROSITE" id="PS51064">
    <property type="entry name" value="IRS_PTB"/>
    <property type="match status" value="1"/>
</dbReference>
<dbReference type="GO" id="GO:0043410">
    <property type="term" value="P:positive regulation of MAPK cascade"/>
    <property type="evidence" value="ECO:0007669"/>
    <property type="project" value="TreeGrafter"/>
</dbReference>
<dbReference type="PANTHER" id="PTHR21258:SF62">
    <property type="entry name" value="INSULIN RECEPTOR SUBSTRATE 1"/>
    <property type="match status" value="1"/>
</dbReference>
<dbReference type="SMART" id="SM00233">
    <property type="entry name" value="PH"/>
    <property type="match status" value="1"/>
</dbReference>
<dbReference type="GO" id="GO:0007169">
    <property type="term" value="P:cell surface receptor protein tyrosine kinase signaling pathway"/>
    <property type="evidence" value="ECO:0007669"/>
    <property type="project" value="TreeGrafter"/>
</dbReference>
<evidence type="ECO:0000259" key="3">
    <source>
        <dbReference type="PROSITE" id="PS51064"/>
    </source>
</evidence>
<dbReference type="Pfam" id="PF02174">
    <property type="entry name" value="IRS"/>
    <property type="match status" value="1"/>
</dbReference>
<protein>
    <submittedName>
        <fullName evidence="4">Uncharacterized protein</fullName>
    </submittedName>
</protein>
<name>A0A6H5IST5_9HYME</name>
<dbReference type="GO" id="GO:0005737">
    <property type="term" value="C:cytoplasm"/>
    <property type="evidence" value="ECO:0007669"/>
    <property type="project" value="TreeGrafter"/>
</dbReference>
<gene>
    <name evidence="4" type="ORF">TBRA_LOCUS12336</name>
</gene>
<feature type="region of interest" description="Disordered" evidence="1">
    <location>
        <begin position="285"/>
        <end position="317"/>
    </location>
</feature>
<dbReference type="AlphaFoldDB" id="A0A6H5IST5"/>
<dbReference type="SUPFAM" id="SSF50729">
    <property type="entry name" value="PH domain-like"/>
    <property type="match status" value="2"/>
</dbReference>
<dbReference type="OrthoDB" id="6243387at2759"/>
<dbReference type="CDD" id="cd00821">
    <property type="entry name" value="PH"/>
    <property type="match status" value="1"/>
</dbReference>
<organism evidence="4 5">
    <name type="scientific">Trichogramma brassicae</name>
    <dbReference type="NCBI Taxonomy" id="86971"/>
    <lineage>
        <taxon>Eukaryota</taxon>
        <taxon>Metazoa</taxon>
        <taxon>Ecdysozoa</taxon>
        <taxon>Arthropoda</taxon>
        <taxon>Hexapoda</taxon>
        <taxon>Insecta</taxon>
        <taxon>Pterygota</taxon>
        <taxon>Neoptera</taxon>
        <taxon>Endopterygota</taxon>
        <taxon>Hymenoptera</taxon>
        <taxon>Apocrita</taxon>
        <taxon>Proctotrupomorpha</taxon>
        <taxon>Chalcidoidea</taxon>
        <taxon>Trichogrammatidae</taxon>
        <taxon>Trichogramma</taxon>
    </lineage>
</organism>
<proteinExistence type="predicted"/>
<sequence>MEADEPLLQGYLLLPPQGMLGQLKKTWHKKFCQIFKASKYGIQRLEIHESQEDASPLQHNQKIITLEACVKISPSNQLHVFTLLTKTGVYHFGCSSEAEMSTWINAFQSVAFKDEYNLAVEEDNDLYCTSGEGVFTVRIAATDASRKCGLELMKNYTLIVGATEMKLMDGSKMLYTWPYQYIRKYGYREGRFTFEAGRRCGSGEGAFCLEHEKQIEIYRCFVSNKTKMKQLLNGGENSPTVENNEMQFHAALSMEAGSRSPLPPSKNLIDLDIASFSSQNSQKTLLTPISPTEPVKPPLPAKPKPIKPPRKPVFTTKLDKNPFDFEEIKYRKLNSPTSPENSQKSIVVTNDEKHSYDLVEVRNDAWKTHGVDNVTHTERSERLKLTKLKNEEILPESHYETMSYPISPQGSVKSSTSSIIHNIPSPNDSPDYDRLQHFGSYNKKSKSGYRTPNFSIMSQNSSQNLSQSSIDMNPVASNYNLVDDLNAVRLADDVHLGYGMIRKKSIPSLASPTGSEPKHKIINETEYAIVSKPKRV</sequence>
<dbReference type="PROSITE" id="PS50003">
    <property type="entry name" value="PH_DOMAIN"/>
    <property type="match status" value="1"/>
</dbReference>
<reference evidence="4 5" key="1">
    <citation type="submission" date="2020-02" db="EMBL/GenBank/DDBJ databases">
        <authorList>
            <person name="Ferguson B K."/>
        </authorList>
    </citation>
    <scope>NUCLEOTIDE SEQUENCE [LARGE SCALE GENOMIC DNA]</scope>
</reference>
<evidence type="ECO:0000313" key="5">
    <source>
        <dbReference type="Proteomes" id="UP000479190"/>
    </source>
</evidence>
<dbReference type="InterPro" id="IPR002404">
    <property type="entry name" value="IRS_PTB"/>
</dbReference>
<dbReference type="InterPro" id="IPR001849">
    <property type="entry name" value="PH_domain"/>
</dbReference>
<feature type="region of interest" description="Disordered" evidence="1">
    <location>
        <begin position="402"/>
        <end position="453"/>
    </location>
</feature>
<feature type="compositionally biased region" description="Polar residues" evidence="1">
    <location>
        <begin position="404"/>
        <end position="428"/>
    </location>
</feature>
<dbReference type="InterPro" id="IPR050996">
    <property type="entry name" value="Docking_Protein_DOK"/>
</dbReference>
<dbReference type="Gene3D" id="2.30.29.30">
    <property type="entry name" value="Pleckstrin-homology domain (PH domain)/Phosphotyrosine-binding domain (PTB)"/>
    <property type="match status" value="2"/>
</dbReference>
<dbReference type="EMBL" id="CADCXV010001039">
    <property type="protein sequence ID" value="CAB0040640.1"/>
    <property type="molecule type" value="Genomic_DNA"/>
</dbReference>
<dbReference type="PANTHER" id="PTHR21258">
    <property type="entry name" value="DOCKING PROTEIN RELATED"/>
    <property type="match status" value="1"/>
</dbReference>
<dbReference type="InterPro" id="IPR011993">
    <property type="entry name" value="PH-like_dom_sf"/>
</dbReference>
<feature type="domain" description="PH" evidence="2">
    <location>
        <begin position="5"/>
        <end position="112"/>
    </location>
</feature>
<evidence type="ECO:0000256" key="1">
    <source>
        <dbReference type="SAM" id="MobiDB-lite"/>
    </source>
</evidence>
<feature type="compositionally biased region" description="Pro residues" evidence="1">
    <location>
        <begin position="294"/>
        <end position="303"/>
    </location>
</feature>
<dbReference type="GO" id="GO:0007265">
    <property type="term" value="P:Ras protein signal transduction"/>
    <property type="evidence" value="ECO:0007669"/>
    <property type="project" value="TreeGrafter"/>
</dbReference>
<accession>A0A6H5IST5</accession>
<dbReference type="SMART" id="SM00310">
    <property type="entry name" value="PTBI"/>
    <property type="match status" value="1"/>
</dbReference>
<feature type="domain" description="IRS-type PTB" evidence="3">
    <location>
        <begin position="131"/>
        <end position="235"/>
    </location>
</feature>
<evidence type="ECO:0000313" key="4">
    <source>
        <dbReference type="EMBL" id="CAB0040640.1"/>
    </source>
</evidence>
<dbReference type="Proteomes" id="UP000479190">
    <property type="component" value="Unassembled WGS sequence"/>
</dbReference>
<dbReference type="Pfam" id="PF00169">
    <property type="entry name" value="PH"/>
    <property type="match status" value="1"/>
</dbReference>